<gene>
    <name evidence="1" type="ORF">NTE_01938</name>
</gene>
<dbReference type="AlphaFoldDB" id="A0A075MT66"/>
<keyword evidence="2" id="KW-1185">Reference proteome</keyword>
<sequence>MPAIMDSRKEQALLDALGAISKILGREEEFDALISYTRYARTEDSTPSLEDIAAHTPAWVQLLSPPLRKLYDAGYDNGYGDSNLSRPT</sequence>
<name>A0A075MT66_9ARCH</name>
<organism evidence="1 2">
    <name type="scientific">Candidatus Nitrososphaera evergladensis SR1</name>
    <dbReference type="NCBI Taxonomy" id="1459636"/>
    <lineage>
        <taxon>Archaea</taxon>
        <taxon>Nitrososphaerota</taxon>
        <taxon>Nitrososphaeria</taxon>
        <taxon>Nitrososphaerales</taxon>
        <taxon>Nitrososphaeraceae</taxon>
        <taxon>Nitrososphaera</taxon>
    </lineage>
</organism>
<dbReference type="HOGENOM" id="CLU_2565543_0_0_2"/>
<proteinExistence type="predicted"/>
<dbReference type="KEGG" id="nev:NTE_01938"/>
<protein>
    <submittedName>
        <fullName evidence="1">Uncharacterized protein</fullName>
    </submittedName>
</protein>
<dbReference type="GeneID" id="41597686"/>
<accession>A0A075MT66</accession>
<dbReference type="Proteomes" id="UP000028194">
    <property type="component" value="Chromosome"/>
</dbReference>
<dbReference type="RefSeq" id="WP_148700656.1">
    <property type="nucleotide sequence ID" value="NZ_CP007174.1"/>
</dbReference>
<reference evidence="1 2" key="1">
    <citation type="journal article" date="2014" name="PLoS ONE">
        <title>Genome Sequence of Candidatus Nitrososphaera evergladensis from Group I.1b Enriched from Everglades Soil Reveals Novel Genomic Features of the Ammonia-Oxidizing Archaea.</title>
        <authorList>
            <person name="Zhalnina K.V."/>
            <person name="Dias R."/>
            <person name="Leonard M.T."/>
            <person name="Dorr de Quadros P."/>
            <person name="Camargo F.A."/>
            <person name="Drew J.C."/>
            <person name="Farmerie W.G."/>
            <person name="Daroub S.H."/>
            <person name="Triplett E.W."/>
        </authorList>
    </citation>
    <scope>NUCLEOTIDE SEQUENCE [LARGE SCALE GENOMIC DNA]</scope>
    <source>
        <strain evidence="1 2">SR1</strain>
    </source>
</reference>
<evidence type="ECO:0000313" key="1">
    <source>
        <dbReference type="EMBL" id="AIF83997.1"/>
    </source>
</evidence>
<dbReference type="EMBL" id="CP007174">
    <property type="protein sequence ID" value="AIF83997.1"/>
    <property type="molecule type" value="Genomic_DNA"/>
</dbReference>
<evidence type="ECO:0000313" key="2">
    <source>
        <dbReference type="Proteomes" id="UP000028194"/>
    </source>
</evidence>